<accession>A0AAD7L137</accession>
<organism evidence="2 3">
    <name type="scientific">Quillaja saponaria</name>
    <name type="common">Soap bark tree</name>
    <dbReference type="NCBI Taxonomy" id="32244"/>
    <lineage>
        <taxon>Eukaryota</taxon>
        <taxon>Viridiplantae</taxon>
        <taxon>Streptophyta</taxon>
        <taxon>Embryophyta</taxon>
        <taxon>Tracheophyta</taxon>
        <taxon>Spermatophyta</taxon>
        <taxon>Magnoliopsida</taxon>
        <taxon>eudicotyledons</taxon>
        <taxon>Gunneridae</taxon>
        <taxon>Pentapetalae</taxon>
        <taxon>rosids</taxon>
        <taxon>fabids</taxon>
        <taxon>Fabales</taxon>
        <taxon>Quillajaceae</taxon>
        <taxon>Quillaja</taxon>
    </lineage>
</organism>
<keyword evidence="3" id="KW-1185">Reference proteome</keyword>
<feature type="compositionally biased region" description="Low complexity" evidence="1">
    <location>
        <begin position="76"/>
        <end position="91"/>
    </location>
</feature>
<sequence length="355" mass="38691">MFGGRGMGGGSGAGGGMLRTFGRAVTRAGVTGGGGLQEPLSSATTTTTTGSNGSSTTTTSHTSRPTHKSKSKSSSHRSLYSSASPFSSYNSLKSASSSLPTWRYVSQGDECEWVYVDQIEDERAHGFFDDYALGPVPSEYEVQTAVSALQQVFEPASYAQIIRDKYTYGLDKDLEDKVINPGLLCQVSLDGSELDWMEPSSHECSSGVIRHHGSDRVYDAFHLLQTEPSVQRMVKSLSSDKAVWDAVLNNDVVRELRESFYADEDNSPPSPNGTCDDDSEEKATNIVKLIFENVKMKIREVIEKLSKVVTELFQAPEGEKIAGEPTDPFNEKLRTSFLLSIMVLLVVVVTRAQKA</sequence>
<dbReference type="EMBL" id="JARAOO010000012">
    <property type="protein sequence ID" value="KAJ7949563.1"/>
    <property type="molecule type" value="Genomic_DNA"/>
</dbReference>
<evidence type="ECO:0000313" key="2">
    <source>
        <dbReference type="EMBL" id="KAJ7949563.1"/>
    </source>
</evidence>
<dbReference type="AlphaFoldDB" id="A0AAD7L137"/>
<dbReference type="KEGG" id="qsa:O6P43_029887"/>
<feature type="region of interest" description="Disordered" evidence="1">
    <location>
        <begin position="261"/>
        <end position="280"/>
    </location>
</feature>
<feature type="compositionally biased region" description="Basic residues" evidence="1">
    <location>
        <begin position="64"/>
        <end position="75"/>
    </location>
</feature>
<feature type="compositionally biased region" description="Low complexity" evidence="1">
    <location>
        <begin position="39"/>
        <end position="63"/>
    </location>
</feature>
<evidence type="ECO:0000313" key="3">
    <source>
        <dbReference type="Proteomes" id="UP001163823"/>
    </source>
</evidence>
<dbReference type="PANTHER" id="PTHR33625:SF3">
    <property type="entry name" value="OS04G0550700 PROTEIN"/>
    <property type="match status" value="1"/>
</dbReference>
<evidence type="ECO:0000256" key="1">
    <source>
        <dbReference type="SAM" id="MobiDB-lite"/>
    </source>
</evidence>
<dbReference type="PANTHER" id="PTHR33625">
    <property type="entry name" value="OS08G0179900 PROTEIN"/>
    <property type="match status" value="1"/>
</dbReference>
<gene>
    <name evidence="2" type="ORF">O6P43_029887</name>
</gene>
<proteinExistence type="predicted"/>
<dbReference type="Proteomes" id="UP001163823">
    <property type="component" value="Chromosome 12"/>
</dbReference>
<feature type="region of interest" description="Disordered" evidence="1">
    <location>
        <begin position="28"/>
        <end position="91"/>
    </location>
</feature>
<name>A0AAD7L137_QUISA</name>
<comment type="caution">
    <text evidence="2">The sequence shown here is derived from an EMBL/GenBank/DDBJ whole genome shotgun (WGS) entry which is preliminary data.</text>
</comment>
<protein>
    <submittedName>
        <fullName evidence="2">Uncharacterized conserved protein (UCP012943)</fullName>
    </submittedName>
</protein>
<reference evidence="2" key="1">
    <citation type="journal article" date="2023" name="Science">
        <title>Elucidation of the pathway for biosynthesis of saponin adjuvants from the soapbark tree.</title>
        <authorList>
            <person name="Reed J."/>
            <person name="Orme A."/>
            <person name="El-Demerdash A."/>
            <person name="Owen C."/>
            <person name="Martin L.B.B."/>
            <person name="Misra R.C."/>
            <person name="Kikuchi S."/>
            <person name="Rejzek M."/>
            <person name="Martin A.C."/>
            <person name="Harkess A."/>
            <person name="Leebens-Mack J."/>
            <person name="Louveau T."/>
            <person name="Stephenson M.J."/>
            <person name="Osbourn A."/>
        </authorList>
    </citation>
    <scope>NUCLEOTIDE SEQUENCE</scope>
    <source>
        <strain evidence="2">S10</strain>
    </source>
</reference>